<dbReference type="OrthoDB" id="4498915at2759"/>
<reference evidence="2 3" key="1">
    <citation type="submission" date="2018-02" db="EMBL/GenBank/DDBJ databases">
        <title>The genomes of Aspergillus section Nigri reveals drivers in fungal speciation.</title>
        <authorList>
            <consortium name="DOE Joint Genome Institute"/>
            <person name="Vesth T.C."/>
            <person name="Nybo J."/>
            <person name="Theobald S."/>
            <person name="Brandl J."/>
            <person name="Frisvad J.C."/>
            <person name="Nielsen K.F."/>
            <person name="Lyhne E.K."/>
            <person name="Kogle M.E."/>
            <person name="Kuo A."/>
            <person name="Riley R."/>
            <person name="Clum A."/>
            <person name="Nolan M."/>
            <person name="Lipzen A."/>
            <person name="Salamov A."/>
            <person name="Henrissat B."/>
            <person name="Wiebenga A."/>
            <person name="De vries R.P."/>
            <person name="Grigoriev I.V."/>
            <person name="Mortensen U.H."/>
            <person name="Andersen M.R."/>
            <person name="Baker S.E."/>
        </authorList>
    </citation>
    <scope>NUCLEOTIDE SEQUENCE [LARGE SCALE GENOMIC DNA]</scope>
    <source>
        <strain evidence="2 3">CBS 121057</strain>
    </source>
</reference>
<evidence type="ECO:0000313" key="2">
    <source>
        <dbReference type="EMBL" id="PYI01666.1"/>
    </source>
</evidence>
<organism evidence="2 3">
    <name type="scientific">Aspergillus sclerotiicarbonarius (strain CBS 121057 / IBT 28362)</name>
    <dbReference type="NCBI Taxonomy" id="1448318"/>
    <lineage>
        <taxon>Eukaryota</taxon>
        <taxon>Fungi</taxon>
        <taxon>Dikarya</taxon>
        <taxon>Ascomycota</taxon>
        <taxon>Pezizomycotina</taxon>
        <taxon>Eurotiomycetes</taxon>
        <taxon>Eurotiomycetidae</taxon>
        <taxon>Eurotiales</taxon>
        <taxon>Aspergillaceae</taxon>
        <taxon>Aspergillus</taxon>
        <taxon>Aspergillus subgen. Circumdati</taxon>
    </lineage>
</organism>
<protein>
    <submittedName>
        <fullName evidence="2">Uncharacterized protein</fullName>
    </submittedName>
</protein>
<proteinExistence type="predicted"/>
<keyword evidence="3" id="KW-1185">Reference proteome</keyword>
<evidence type="ECO:0000256" key="1">
    <source>
        <dbReference type="SAM" id="MobiDB-lite"/>
    </source>
</evidence>
<name>A0A319DVE1_ASPSB</name>
<feature type="region of interest" description="Disordered" evidence="1">
    <location>
        <begin position="98"/>
        <end position="118"/>
    </location>
</feature>
<dbReference type="AlphaFoldDB" id="A0A319DVE1"/>
<gene>
    <name evidence="2" type="ORF">BO78DRAFT_423278</name>
</gene>
<dbReference type="Proteomes" id="UP000248423">
    <property type="component" value="Unassembled WGS sequence"/>
</dbReference>
<accession>A0A319DVE1</accession>
<dbReference type="EMBL" id="KZ826409">
    <property type="protein sequence ID" value="PYI01666.1"/>
    <property type="molecule type" value="Genomic_DNA"/>
</dbReference>
<dbReference type="VEuPathDB" id="FungiDB:BO78DRAFT_423278"/>
<evidence type="ECO:0000313" key="3">
    <source>
        <dbReference type="Proteomes" id="UP000248423"/>
    </source>
</evidence>
<sequence>MDDDFPDVIQWQVTTTWFYFPCFRGYRSQVERLESAIDDADSSNYAIYQYCPFLSPYSWGVLIFVHHPVESDMPTTLAIARDELVRLREIARYNEEMESWTSYERSRRPMSPSGLGKA</sequence>